<dbReference type="InterPro" id="IPR011006">
    <property type="entry name" value="CheY-like_superfamily"/>
</dbReference>
<dbReference type="PROSITE" id="PS50113">
    <property type="entry name" value="PAC"/>
    <property type="match status" value="2"/>
</dbReference>
<dbReference type="RefSeq" id="WP_051497091.1">
    <property type="nucleotide sequence ID" value="NZ_JAMOHU010000051.1"/>
</dbReference>
<feature type="domain" description="PAC" evidence="9">
    <location>
        <begin position="95"/>
        <end position="152"/>
    </location>
</feature>
<evidence type="ECO:0000256" key="6">
    <source>
        <dbReference type="SAM" id="Coils"/>
    </source>
</evidence>
<dbReference type="EC" id="2.7.13.3" evidence="2"/>
<keyword evidence="4 10" id="KW-0808">Transferase</keyword>
<feature type="domain" description="Histidine kinase" evidence="7">
    <location>
        <begin position="320"/>
        <end position="543"/>
    </location>
</feature>
<dbReference type="Gene3D" id="3.30.565.10">
    <property type="entry name" value="Histidine kinase-like ATPase, C-terminal domain"/>
    <property type="match status" value="1"/>
</dbReference>
<evidence type="ECO:0000256" key="1">
    <source>
        <dbReference type="ARBA" id="ARBA00000085"/>
    </source>
</evidence>
<dbReference type="PROSITE" id="PS50109">
    <property type="entry name" value="HIS_KIN"/>
    <property type="match status" value="1"/>
</dbReference>
<dbReference type="InterPro" id="IPR013655">
    <property type="entry name" value="PAS_fold_3"/>
</dbReference>
<dbReference type="CDD" id="cd00130">
    <property type="entry name" value="PAS"/>
    <property type="match status" value="1"/>
</dbReference>
<comment type="caution">
    <text evidence="10">The sequence shown here is derived from an EMBL/GenBank/DDBJ whole genome shotgun (WGS) entry which is preliminary data.</text>
</comment>
<dbReference type="InterPro" id="IPR035965">
    <property type="entry name" value="PAS-like_dom_sf"/>
</dbReference>
<protein>
    <recommendedName>
        <fullName evidence="2">histidine kinase</fullName>
        <ecNumber evidence="2">2.7.13.3</ecNumber>
    </recommendedName>
</protein>
<dbReference type="InterPro" id="IPR001789">
    <property type="entry name" value="Sig_transdc_resp-reg_receiver"/>
</dbReference>
<feature type="domain" description="Response regulatory" evidence="8">
    <location>
        <begin position="566"/>
        <end position="682"/>
    </location>
</feature>
<feature type="modified residue" description="4-aspartylphosphate" evidence="5">
    <location>
        <position position="616"/>
    </location>
</feature>
<keyword evidence="6" id="KW-0175">Coiled coil</keyword>
<dbReference type="InterPro" id="IPR036890">
    <property type="entry name" value="HATPase_C_sf"/>
</dbReference>
<dbReference type="PROSITE" id="PS50110">
    <property type="entry name" value="RESPONSE_REGULATORY"/>
    <property type="match status" value="1"/>
</dbReference>
<dbReference type="NCBIfam" id="TIGR00229">
    <property type="entry name" value="sensory_box"/>
    <property type="match status" value="1"/>
</dbReference>
<dbReference type="SMART" id="SM00387">
    <property type="entry name" value="HATPase_c"/>
    <property type="match status" value="1"/>
</dbReference>
<comment type="catalytic activity">
    <reaction evidence="1">
        <text>ATP + protein L-histidine = ADP + protein N-phospho-L-histidine.</text>
        <dbReference type="EC" id="2.7.13.3"/>
    </reaction>
</comment>
<dbReference type="SUPFAM" id="SSF52172">
    <property type="entry name" value="CheY-like"/>
    <property type="match status" value="1"/>
</dbReference>
<evidence type="ECO:0000259" key="8">
    <source>
        <dbReference type="PROSITE" id="PS50110"/>
    </source>
</evidence>
<evidence type="ECO:0000259" key="9">
    <source>
        <dbReference type="PROSITE" id="PS50113"/>
    </source>
</evidence>
<gene>
    <name evidence="10" type="ORF">CXK94_12980</name>
</gene>
<dbReference type="Gene3D" id="3.30.450.20">
    <property type="entry name" value="PAS domain"/>
    <property type="match status" value="2"/>
</dbReference>
<dbReference type="PANTHER" id="PTHR43065">
    <property type="entry name" value="SENSOR HISTIDINE KINASE"/>
    <property type="match status" value="1"/>
</dbReference>
<dbReference type="Pfam" id="PF00512">
    <property type="entry name" value="HisKA"/>
    <property type="match status" value="1"/>
</dbReference>
<dbReference type="Pfam" id="PF08447">
    <property type="entry name" value="PAS_3"/>
    <property type="match status" value="1"/>
</dbReference>
<evidence type="ECO:0000256" key="2">
    <source>
        <dbReference type="ARBA" id="ARBA00012438"/>
    </source>
</evidence>
<dbReference type="Pfam" id="PF02518">
    <property type="entry name" value="HATPase_c"/>
    <property type="match status" value="1"/>
</dbReference>
<dbReference type="InterPro" id="IPR000700">
    <property type="entry name" value="PAS-assoc_C"/>
</dbReference>
<dbReference type="PANTHER" id="PTHR43065:SF42">
    <property type="entry name" value="TWO-COMPONENT SENSOR PPRA"/>
    <property type="match status" value="1"/>
</dbReference>
<dbReference type="InterPro" id="IPR013656">
    <property type="entry name" value="PAS_4"/>
</dbReference>
<evidence type="ECO:0000256" key="3">
    <source>
        <dbReference type="ARBA" id="ARBA00022553"/>
    </source>
</evidence>
<dbReference type="InterPro" id="IPR003661">
    <property type="entry name" value="HisK_dim/P_dom"/>
</dbReference>
<dbReference type="InterPro" id="IPR003594">
    <property type="entry name" value="HATPase_dom"/>
</dbReference>
<dbReference type="InterPro" id="IPR005467">
    <property type="entry name" value="His_kinase_dom"/>
</dbReference>
<dbReference type="Proteomes" id="UP000236023">
    <property type="component" value="Unassembled WGS sequence"/>
</dbReference>
<dbReference type="SUPFAM" id="SSF55874">
    <property type="entry name" value="ATPase domain of HSP90 chaperone/DNA topoisomerase II/histidine kinase"/>
    <property type="match status" value="1"/>
</dbReference>
<name>A0A2N8T3V5_STUST</name>
<dbReference type="SUPFAM" id="SSF55785">
    <property type="entry name" value="PYP-like sensor domain (PAS domain)"/>
    <property type="match status" value="2"/>
</dbReference>
<dbReference type="InterPro" id="IPR004358">
    <property type="entry name" value="Sig_transdc_His_kin-like_C"/>
</dbReference>
<evidence type="ECO:0000259" key="7">
    <source>
        <dbReference type="PROSITE" id="PS50109"/>
    </source>
</evidence>
<dbReference type="InterPro" id="IPR000014">
    <property type="entry name" value="PAS"/>
</dbReference>
<proteinExistence type="predicted"/>
<evidence type="ECO:0000256" key="4">
    <source>
        <dbReference type="ARBA" id="ARBA00022777"/>
    </source>
</evidence>
<sequence length="685" mass="75148">MNRTGERIIVTRDLQAIIDALPGIYLVVTADQAYTMVAVSEERLRVTMTRREEIIGKRLFEVYTDDPSNPDAQGVAALRASLEQVIASGRTQRMSNVRYSLQRSDEDGGGFAEHYWDVINAPVFGPDGKVRYIIHRAEDVTQLLQSQERTRNRLRQSDERLNAALLASGTGTFYWDLASNRLDMDVAMQRLVGLPQGNLSLDALLQRVHRDDRPGIVAQCERCARLGEDFEMQFRVQLSRTGLRWLFVKAQTGHDTDGRQPYLVGACLDITGHKRTEQALHRLNETLEQRVNEEVAARASAEAALRQSQKMEAVGQLTGGLAHDFNNLLAGIIGSLELIELRVQQGRTGELARYVEAALGSASRATALTHRLLAFARQQTLDPSATDVNALVGGMMELLQRTTGPLIEFRNEHEAHLWLTLCDANQLENALLNLTLNARDAMPDGGCLTLTTRNESLDRHAASRFGLTPGDYVTLSVSDTGSGIAPEKLSYVFDPFFTTKPLGEGTGLGLSMVYGFAKQSGGGVHIESSPAGTTARLFLPRHFGEPRPSSVKDKSPCIPERQEGRTVLVVDDEDNVRMLVVEVMQELGHQVLAAACGASALKQLGEAGEVDLLISDIGLAGGMNGRQLADLARLARPGLKVLFITGYAEETVLERSGLHLDYEVLVKPFSIQALEDKVQAMLEAS</sequence>
<evidence type="ECO:0000256" key="5">
    <source>
        <dbReference type="PROSITE-ProRule" id="PRU00169"/>
    </source>
</evidence>
<dbReference type="Gene3D" id="1.10.287.130">
    <property type="match status" value="1"/>
</dbReference>
<dbReference type="SMART" id="SM00091">
    <property type="entry name" value="PAS"/>
    <property type="match status" value="2"/>
</dbReference>
<keyword evidence="3 5" id="KW-0597">Phosphoprotein</keyword>
<evidence type="ECO:0000313" key="10">
    <source>
        <dbReference type="EMBL" id="PNG09437.1"/>
    </source>
</evidence>
<organism evidence="10 11">
    <name type="scientific">Stutzerimonas stutzeri</name>
    <name type="common">Pseudomonas stutzeri</name>
    <dbReference type="NCBI Taxonomy" id="316"/>
    <lineage>
        <taxon>Bacteria</taxon>
        <taxon>Pseudomonadati</taxon>
        <taxon>Pseudomonadota</taxon>
        <taxon>Gammaproteobacteria</taxon>
        <taxon>Pseudomonadales</taxon>
        <taxon>Pseudomonadaceae</taxon>
        <taxon>Stutzerimonas</taxon>
    </lineage>
</organism>
<dbReference type="SMART" id="SM00388">
    <property type="entry name" value="HisKA"/>
    <property type="match status" value="1"/>
</dbReference>
<keyword evidence="4 10" id="KW-0418">Kinase</keyword>
<dbReference type="Gene3D" id="3.40.50.2300">
    <property type="match status" value="1"/>
</dbReference>
<feature type="coiled-coil region" evidence="6">
    <location>
        <begin position="273"/>
        <end position="304"/>
    </location>
</feature>
<dbReference type="GO" id="GO:0000155">
    <property type="term" value="F:phosphorelay sensor kinase activity"/>
    <property type="evidence" value="ECO:0007669"/>
    <property type="project" value="InterPro"/>
</dbReference>
<dbReference type="Pfam" id="PF00072">
    <property type="entry name" value="Response_reg"/>
    <property type="match status" value="1"/>
</dbReference>
<dbReference type="CDD" id="cd00082">
    <property type="entry name" value="HisKA"/>
    <property type="match status" value="1"/>
</dbReference>
<dbReference type="EMBL" id="POUT01000006">
    <property type="protein sequence ID" value="PNG09437.1"/>
    <property type="molecule type" value="Genomic_DNA"/>
</dbReference>
<dbReference type="SMART" id="SM00448">
    <property type="entry name" value="REC"/>
    <property type="match status" value="1"/>
</dbReference>
<reference evidence="10 11" key="1">
    <citation type="submission" date="2018-01" db="EMBL/GenBank/DDBJ databases">
        <title>Denitrification phenotypes of diverse strains of Pseudomonas stutzeri.</title>
        <authorList>
            <person name="Milligan D.A."/>
            <person name="Bergaust L."/>
            <person name="Bakken L.R."/>
            <person name="Frostegard A."/>
        </authorList>
    </citation>
    <scope>NUCLEOTIDE SEQUENCE [LARGE SCALE GENOMIC DNA]</scope>
    <source>
        <strain evidence="10 11">24a75</strain>
    </source>
</reference>
<evidence type="ECO:0000313" key="11">
    <source>
        <dbReference type="Proteomes" id="UP000236023"/>
    </source>
</evidence>
<dbReference type="SUPFAM" id="SSF47384">
    <property type="entry name" value="Homodimeric domain of signal transducing histidine kinase"/>
    <property type="match status" value="1"/>
</dbReference>
<accession>A0A2N8T3V5</accession>
<dbReference type="AlphaFoldDB" id="A0A2N8T3V5"/>
<dbReference type="InterPro" id="IPR036097">
    <property type="entry name" value="HisK_dim/P_sf"/>
</dbReference>
<feature type="domain" description="PAC" evidence="9">
    <location>
        <begin position="230"/>
        <end position="282"/>
    </location>
</feature>
<dbReference type="PRINTS" id="PR00344">
    <property type="entry name" value="BCTRLSENSOR"/>
</dbReference>
<dbReference type="Pfam" id="PF08448">
    <property type="entry name" value="PAS_4"/>
    <property type="match status" value="1"/>
</dbReference>